<dbReference type="SMART" id="SM00387">
    <property type="entry name" value="HATPase_c"/>
    <property type="match status" value="1"/>
</dbReference>
<dbReference type="InterPro" id="IPR004358">
    <property type="entry name" value="Sig_transdc_His_kin-like_C"/>
</dbReference>
<gene>
    <name evidence="19" type="ORF">SD77_4242</name>
</gene>
<reference evidence="19 20" key="1">
    <citation type="submission" date="2015-01" db="EMBL/GenBank/DDBJ databases">
        <title>Genome Assembly of Bacillus badius MTCC 1458.</title>
        <authorList>
            <person name="Verma A."/>
            <person name="Khatri I."/>
            <person name="Mual P."/>
            <person name="Subramanian S."/>
            <person name="Krishnamurthi S."/>
        </authorList>
    </citation>
    <scope>NUCLEOTIDE SEQUENCE [LARGE SCALE GENOMIC DNA]</scope>
    <source>
        <strain evidence="19 20">MTCC 1458</strain>
    </source>
</reference>
<dbReference type="InterPro" id="IPR035965">
    <property type="entry name" value="PAS-like_dom_sf"/>
</dbReference>
<dbReference type="Gene3D" id="3.30.565.10">
    <property type="entry name" value="Histidine kinase-like ATPase, C-terminal domain"/>
    <property type="match status" value="1"/>
</dbReference>
<dbReference type="PANTHER" id="PTHR24421:SF10">
    <property type="entry name" value="NITRATE_NITRITE SENSOR PROTEIN NARQ"/>
    <property type="match status" value="1"/>
</dbReference>
<dbReference type="PANTHER" id="PTHR24421">
    <property type="entry name" value="NITRATE/NITRITE SENSOR PROTEIN NARX-RELATED"/>
    <property type="match status" value="1"/>
</dbReference>
<dbReference type="RefSeq" id="WP_041095231.1">
    <property type="nucleotide sequence ID" value="NZ_JARTHD010000011.1"/>
</dbReference>
<dbReference type="InterPro" id="IPR050482">
    <property type="entry name" value="Sensor_HK_TwoCompSys"/>
</dbReference>
<comment type="catalytic activity">
    <reaction evidence="1 16">
        <text>ATP + protein L-histidine = ADP + protein N-phospho-L-histidine.</text>
        <dbReference type="EC" id="2.7.13.3"/>
    </reaction>
</comment>
<evidence type="ECO:0000256" key="1">
    <source>
        <dbReference type="ARBA" id="ARBA00000085"/>
    </source>
</evidence>
<evidence type="ECO:0000313" key="19">
    <source>
        <dbReference type="EMBL" id="KIL78562.1"/>
    </source>
</evidence>
<name>A0ABR5AV08_BACBA</name>
<evidence type="ECO:0000259" key="17">
    <source>
        <dbReference type="PROSITE" id="PS50109"/>
    </source>
</evidence>
<organism evidence="19 20">
    <name type="scientific">Bacillus badius</name>
    <dbReference type="NCBI Taxonomy" id="1455"/>
    <lineage>
        <taxon>Bacteria</taxon>
        <taxon>Bacillati</taxon>
        <taxon>Bacillota</taxon>
        <taxon>Bacilli</taxon>
        <taxon>Bacillales</taxon>
        <taxon>Bacillaceae</taxon>
        <taxon>Pseudobacillus</taxon>
    </lineage>
</organism>
<dbReference type="NCBIfam" id="TIGR00229">
    <property type="entry name" value="sensory_box"/>
    <property type="match status" value="1"/>
</dbReference>
<dbReference type="InterPro" id="IPR003594">
    <property type="entry name" value="HATPase_dom"/>
</dbReference>
<evidence type="ECO:0000256" key="10">
    <source>
        <dbReference type="ARBA" id="ARBA00022777"/>
    </source>
</evidence>
<keyword evidence="11 16" id="KW-0067">ATP-binding</keyword>
<keyword evidence="9 16" id="KW-0547">Nucleotide-binding</keyword>
<comment type="cofactor">
    <cofactor evidence="2">
        <name>[4Fe-4S] cluster</name>
        <dbReference type="ChEBI" id="CHEBI:49883"/>
    </cofactor>
</comment>
<evidence type="ECO:0000256" key="16">
    <source>
        <dbReference type="PIRNR" id="PIRNR037432"/>
    </source>
</evidence>
<keyword evidence="8" id="KW-0479">Metal-binding</keyword>
<evidence type="ECO:0000256" key="13">
    <source>
        <dbReference type="ARBA" id="ARBA00023012"/>
    </source>
</evidence>
<dbReference type="PROSITE" id="PS50112">
    <property type="entry name" value="PAS"/>
    <property type="match status" value="1"/>
</dbReference>
<evidence type="ECO:0000256" key="11">
    <source>
        <dbReference type="ARBA" id="ARBA00022840"/>
    </source>
</evidence>
<evidence type="ECO:0000256" key="4">
    <source>
        <dbReference type="ARBA" id="ARBA00022485"/>
    </source>
</evidence>
<evidence type="ECO:0000256" key="6">
    <source>
        <dbReference type="ARBA" id="ARBA00022553"/>
    </source>
</evidence>
<sequence>MEQYPVDQKYLHQIFEHIQDGIIVMDQNREILLMNPAAGRLTGWMVGEHVPFCSYCKERKTAEGENRCYLIARNEVPYFLSQMPVYHGKKLDVEMSTALIYQDQERQDKEYLLVLRDQTLRQKEEEVRISKMMIKRLIEAQEKEHKRLAHELHDGVSQSLYTISVALQAIESTITEDQRLHDYVNEVRAELQRAMSDIKAYSHQLRPTSLDGLGLIPALETLRQTVQATSGLAIDLKTNVSGRLPSAVEINVYRVIQEALHNVVKYAEAQNVYLLIMKKGERLLIEVHDDGKGFELEKAKGGLGLEHMRERIEQLNGHFYIESAPGEGTTIIAKMIIDESGAEIDESHGSR</sequence>
<keyword evidence="7 16" id="KW-0808">Transferase</keyword>
<accession>A0ABR5AV08</accession>
<dbReference type="EMBL" id="JXLP01000009">
    <property type="protein sequence ID" value="KIL78562.1"/>
    <property type="molecule type" value="Genomic_DNA"/>
</dbReference>
<evidence type="ECO:0000256" key="15">
    <source>
        <dbReference type="ARBA" id="ARBA00024827"/>
    </source>
</evidence>
<comment type="caution">
    <text evidence="19">The sequence shown here is derived from an EMBL/GenBank/DDBJ whole genome shotgun (WGS) entry which is preliminary data.</text>
</comment>
<keyword evidence="4" id="KW-0004">4Fe-4S</keyword>
<dbReference type="InterPro" id="IPR000014">
    <property type="entry name" value="PAS"/>
</dbReference>
<dbReference type="InterPro" id="IPR005467">
    <property type="entry name" value="His_kinase_dom"/>
</dbReference>
<keyword evidence="6" id="KW-0597">Phosphoprotein</keyword>
<dbReference type="PIRSF" id="PIRSF037432">
    <property type="entry name" value="STHK_NreB"/>
    <property type="match status" value="1"/>
</dbReference>
<dbReference type="PRINTS" id="PR00344">
    <property type="entry name" value="BCTRLSENSOR"/>
</dbReference>
<dbReference type="Proteomes" id="UP000031982">
    <property type="component" value="Unassembled WGS sequence"/>
</dbReference>
<dbReference type="InterPro" id="IPR011712">
    <property type="entry name" value="Sig_transdc_His_kin_sub3_dim/P"/>
</dbReference>
<evidence type="ECO:0000259" key="18">
    <source>
        <dbReference type="PROSITE" id="PS50112"/>
    </source>
</evidence>
<keyword evidence="12" id="KW-0408">Iron</keyword>
<protein>
    <recommendedName>
        <fullName evidence="16">Sensor histidine kinase</fullName>
        <ecNumber evidence="16">2.7.13.3</ecNumber>
    </recommendedName>
</protein>
<evidence type="ECO:0000256" key="5">
    <source>
        <dbReference type="ARBA" id="ARBA00022490"/>
    </source>
</evidence>
<keyword evidence="5" id="KW-0963">Cytoplasm</keyword>
<dbReference type="Pfam" id="PF13188">
    <property type="entry name" value="PAS_8"/>
    <property type="match status" value="1"/>
</dbReference>
<keyword evidence="13 16" id="KW-0902">Two-component regulatory system</keyword>
<feature type="domain" description="Histidine kinase" evidence="17">
    <location>
        <begin position="147"/>
        <end position="339"/>
    </location>
</feature>
<dbReference type="Gene3D" id="1.20.5.1930">
    <property type="match status" value="1"/>
</dbReference>
<evidence type="ECO:0000256" key="3">
    <source>
        <dbReference type="ARBA" id="ARBA00004496"/>
    </source>
</evidence>
<evidence type="ECO:0000256" key="12">
    <source>
        <dbReference type="ARBA" id="ARBA00023004"/>
    </source>
</evidence>
<keyword evidence="20" id="KW-1185">Reference proteome</keyword>
<dbReference type="InterPro" id="IPR036890">
    <property type="entry name" value="HATPase_C_sf"/>
</dbReference>
<evidence type="ECO:0000256" key="9">
    <source>
        <dbReference type="ARBA" id="ARBA00022741"/>
    </source>
</evidence>
<evidence type="ECO:0000256" key="2">
    <source>
        <dbReference type="ARBA" id="ARBA00001966"/>
    </source>
</evidence>
<comment type="function">
    <text evidence="15">Member of the two-component regulatory system NreB/NreC involved in the control of dissimilatory nitrate/nitrite reduction in response to oxygen. NreB functions as a direct oxygen sensor histidine kinase which is autophosphorylated, in the absence of oxygen, probably at the conserved histidine residue, and transfers its phosphate group probably to a conserved aspartate residue of NreC. NreB/NreC activates the expression of the nitrate (narGHJI) and nitrite (nir) reductase operons, as well as the putative nitrate transporter gene narT.</text>
</comment>
<evidence type="ECO:0000256" key="7">
    <source>
        <dbReference type="ARBA" id="ARBA00022679"/>
    </source>
</evidence>
<dbReference type="EC" id="2.7.13.3" evidence="16"/>
<comment type="subcellular location">
    <subcellularLocation>
        <location evidence="3">Cytoplasm</location>
    </subcellularLocation>
</comment>
<dbReference type="PROSITE" id="PS50109">
    <property type="entry name" value="HIS_KIN"/>
    <property type="match status" value="1"/>
</dbReference>
<evidence type="ECO:0000256" key="14">
    <source>
        <dbReference type="ARBA" id="ARBA00023014"/>
    </source>
</evidence>
<keyword evidence="14" id="KW-0411">Iron-sulfur</keyword>
<dbReference type="CDD" id="cd16917">
    <property type="entry name" value="HATPase_UhpB-NarQ-NarX-like"/>
    <property type="match status" value="1"/>
</dbReference>
<dbReference type="SUPFAM" id="SSF55785">
    <property type="entry name" value="PYP-like sensor domain (PAS domain)"/>
    <property type="match status" value="1"/>
</dbReference>
<dbReference type="SUPFAM" id="SSF55874">
    <property type="entry name" value="ATPase domain of HSP90 chaperone/DNA topoisomerase II/histidine kinase"/>
    <property type="match status" value="1"/>
</dbReference>
<evidence type="ECO:0000313" key="20">
    <source>
        <dbReference type="Proteomes" id="UP000031982"/>
    </source>
</evidence>
<dbReference type="GO" id="GO:0016301">
    <property type="term" value="F:kinase activity"/>
    <property type="evidence" value="ECO:0007669"/>
    <property type="project" value="UniProtKB-KW"/>
</dbReference>
<dbReference type="Gene3D" id="3.30.450.20">
    <property type="entry name" value="PAS domain"/>
    <property type="match status" value="1"/>
</dbReference>
<keyword evidence="10 16" id="KW-0418">Kinase</keyword>
<dbReference type="Pfam" id="PF02518">
    <property type="entry name" value="HATPase_c"/>
    <property type="match status" value="1"/>
</dbReference>
<dbReference type="InterPro" id="IPR017203">
    <property type="entry name" value="Sig_transdc_His_kinase_NreB"/>
</dbReference>
<feature type="domain" description="PAS" evidence="18">
    <location>
        <begin position="7"/>
        <end position="48"/>
    </location>
</feature>
<proteinExistence type="predicted"/>
<dbReference type="Pfam" id="PF07730">
    <property type="entry name" value="HisKA_3"/>
    <property type="match status" value="1"/>
</dbReference>
<evidence type="ECO:0000256" key="8">
    <source>
        <dbReference type="ARBA" id="ARBA00022723"/>
    </source>
</evidence>